<protein>
    <submittedName>
        <fullName evidence="1">Uncharacterized protein</fullName>
    </submittedName>
</protein>
<comment type="caution">
    <text evidence="1">The sequence shown here is derived from an EMBL/GenBank/DDBJ whole genome shotgun (WGS) entry which is preliminary data.</text>
</comment>
<gene>
    <name evidence="1" type="ORF">NUW58_g9739</name>
</gene>
<evidence type="ECO:0000313" key="2">
    <source>
        <dbReference type="Proteomes" id="UP001143856"/>
    </source>
</evidence>
<dbReference type="EMBL" id="JAPDGR010003709">
    <property type="protein sequence ID" value="KAJ2970294.1"/>
    <property type="molecule type" value="Genomic_DNA"/>
</dbReference>
<sequence length="102" mass="10830">MYVVQQTPGDKVVISAKRGFPEPLEGVTIKGLFGTSVKDSHVGKAIYEGFLPQALESGSYVLAPEPLVAGKGLGSIQDAVDFHRKGVSATKVVVTLLEYINI</sequence>
<proteinExistence type="predicted"/>
<accession>A0ACC1MUE5</accession>
<reference evidence="1" key="1">
    <citation type="submission" date="2022-10" db="EMBL/GenBank/DDBJ databases">
        <title>Genome Sequence of Xylaria curta.</title>
        <authorList>
            <person name="Buettner E."/>
        </authorList>
    </citation>
    <scope>NUCLEOTIDE SEQUENCE</scope>
    <source>
        <strain evidence="1">Babe10</strain>
    </source>
</reference>
<keyword evidence="2" id="KW-1185">Reference proteome</keyword>
<name>A0ACC1MUE5_9PEZI</name>
<organism evidence="1 2">
    <name type="scientific">Xylaria curta</name>
    <dbReference type="NCBI Taxonomy" id="42375"/>
    <lineage>
        <taxon>Eukaryota</taxon>
        <taxon>Fungi</taxon>
        <taxon>Dikarya</taxon>
        <taxon>Ascomycota</taxon>
        <taxon>Pezizomycotina</taxon>
        <taxon>Sordariomycetes</taxon>
        <taxon>Xylariomycetidae</taxon>
        <taxon>Xylariales</taxon>
        <taxon>Xylariaceae</taxon>
        <taxon>Xylaria</taxon>
    </lineage>
</organism>
<evidence type="ECO:0000313" key="1">
    <source>
        <dbReference type="EMBL" id="KAJ2970294.1"/>
    </source>
</evidence>
<dbReference type="Proteomes" id="UP001143856">
    <property type="component" value="Unassembled WGS sequence"/>
</dbReference>